<dbReference type="Proteomes" id="UP001108240">
    <property type="component" value="Unplaced"/>
</dbReference>
<dbReference type="InterPro" id="IPR050854">
    <property type="entry name" value="LMBD1_LysCbl_Transport"/>
</dbReference>
<evidence type="ECO:0000256" key="4">
    <source>
        <dbReference type="ARBA" id="ARBA00022628"/>
    </source>
</evidence>
<evidence type="ECO:0000256" key="10">
    <source>
        <dbReference type="ARBA" id="ARBA00039618"/>
    </source>
</evidence>
<feature type="transmembrane region" description="Helical" evidence="14">
    <location>
        <begin position="320"/>
        <end position="339"/>
    </location>
</feature>
<evidence type="ECO:0000313" key="16">
    <source>
        <dbReference type="Proteomes" id="UP001108240"/>
    </source>
</evidence>
<keyword evidence="7 14" id="KW-0472">Membrane</keyword>
<keyword evidence="6 14" id="KW-1133">Transmembrane helix</keyword>
<dbReference type="Pfam" id="PF04791">
    <property type="entry name" value="LMBR1"/>
    <property type="match status" value="1"/>
</dbReference>
<name>A0A9J8C668_CYPCA</name>
<organism evidence="15 16">
    <name type="scientific">Cyprinus carpio carpio</name>
    <dbReference type="NCBI Taxonomy" id="630221"/>
    <lineage>
        <taxon>Eukaryota</taxon>
        <taxon>Metazoa</taxon>
        <taxon>Chordata</taxon>
        <taxon>Craniata</taxon>
        <taxon>Vertebrata</taxon>
        <taxon>Euteleostomi</taxon>
        <taxon>Actinopterygii</taxon>
        <taxon>Neopterygii</taxon>
        <taxon>Teleostei</taxon>
        <taxon>Ostariophysi</taxon>
        <taxon>Cypriniformes</taxon>
        <taxon>Cyprinidae</taxon>
        <taxon>Cyprininae</taxon>
        <taxon>Cyprinus</taxon>
    </lineage>
</organism>
<feature type="transmembrane region" description="Helical" evidence="14">
    <location>
        <begin position="204"/>
        <end position="228"/>
    </location>
</feature>
<dbReference type="AlphaFoldDB" id="A0A9J8C668"/>
<comment type="subcellular location">
    <subcellularLocation>
        <location evidence="1">Lysosome membrane</location>
        <topology evidence="1">Multi-pass membrane protein</topology>
    </subcellularLocation>
</comment>
<feature type="transmembrane region" description="Helical" evidence="14">
    <location>
        <begin position="157"/>
        <end position="177"/>
    </location>
</feature>
<dbReference type="GO" id="GO:0031419">
    <property type="term" value="F:cobalamin binding"/>
    <property type="evidence" value="ECO:0007669"/>
    <property type="project" value="UniProtKB-KW"/>
</dbReference>
<keyword evidence="4" id="KW-0846">Cobalamin</keyword>
<keyword evidence="12" id="KW-0175">Coiled coil</keyword>
<comment type="similarity">
    <text evidence="2">Belongs to the LIMR family. LMBRD1 subfamily.</text>
</comment>
<proteinExistence type="inferred from homology"/>
<reference evidence="15" key="1">
    <citation type="submission" date="2025-08" db="UniProtKB">
        <authorList>
            <consortium name="Ensembl"/>
        </authorList>
    </citation>
    <scope>IDENTIFICATION</scope>
</reference>
<dbReference type="GeneTree" id="ENSGT00390000002581"/>
<feature type="transmembrane region" description="Helical" evidence="14">
    <location>
        <begin position="58"/>
        <end position="87"/>
    </location>
</feature>
<keyword evidence="16" id="KW-1185">Reference proteome</keyword>
<evidence type="ECO:0000256" key="7">
    <source>
        <dbReference type="ARBA" id="ARBA00023136"/>
    </source>
</evidence>
<dbReference type="PANTHER" id="PTHR16130:SF2">
    <property type="entry name" value="LYSOSOMAL COBALAMIN TRANSPORT ESCORT PROTEIN LMBD1"/>
    <property type="match status" value="1"/>
</dbReference>
<keyword evidence="8" id="KW-0458">Lysosome</keyword>
<evidence type="ECO:0000256" key="2">
    <source>
        <dbReference type="ARBA" id="ARBA00009901"/>
    </source>
</evidence>
<reference evidence="15" key="2">
    <citation type="submission" date="2025-09" db="UniProtKB">
        <authorList>
            <consortium name="Ensembl"/>
        </authorList>
    </citation>
    <scope>IDENTIFICATION</scope>
</reference>
<protein>
    <recommendedName>
        <fullName evidence="10">Lysosomal cobalamin transport escort protein LMBD1</fullName>
    </recommendedName>
    <alternativeName>
        <fullName evidence="11">LMBR1 domain-containing protein 1</fullName>
    </alternativeName>
</protein>
<feature type="transmembrane region" description="Helical" evidence="14">
    <location>
        <begin position="116"/>
        <end position="137"/>
    </location>
</feature>
<dbReference type="Ensembl" id="ENSCCRT00000130345.1">
    <property type="protein sequence ID" value="ENSCCRP00000160825.1"/>
    <property type="gene ID" value="ENSCCRG00000024429.2"/>
</dbReference>
<feature type="transmembrane region" description="Helical" evidence="14">
    <location>
        <begin position="25"/>
        <end position="46"/>
    </location>
</feature>
<dbReference type="PANTHER" id="PTHR16130">
    <property type="entry name" value="LYSOSOMAL COBALAMIN TRANSPORTER-RELATED"/>
    <property type="match status" value="1"/>
</dbReference>
<feature type="region of interest" description="Disordered" evidence="13">
    <location>
        <begin position="536"/>
        <end position="566"/>
    </location>
</feature>
<evidence type="ECO:0000256" key="6">
    <source>
        <dbReference type="ARBA" id="ARBA00022989"/>
    </source>
</evidence>
<dbReference type="GO" id="GO:0005765">
    <property type="term" value="C:lysosomal membrane"/>
    <property type="evidence" value="ECO:0007669"/>
    <property type="project" value="UniProtKB-SubCell"/>
</dbReference>
<feature type="compositionally biased region" description="Polar residues" evidence="13">
    <location>
        <begin position="550"/>
        <end position="559"/>
    </location>
</feature>
<evidence type="ECO:0000256" key="13">
    <source>
        <dbReference type="SAM" id="MobiDB-lite"/>
    </source>
</evidence>
<dbReference type="InterPro" id="IPR006876">
    <property type="entry name" value="LMBR1-like_membr_prot"/>
</dbReference>
<evidence type="ECO:0000256" key="11">
    <source>
        <dbReference type="ARBA" id="ARBA00042599"/>
    </source>
</evidence>
<sequence>MASVSCVAGSEAVMATPGALLSESVLGWSIFTIVLLVILAFCWVYIRKYQSRQESEVISTITAICALAIALITSALLPVDIFLVSFMKYPNGTYKEWAANNETRQQIENTVLYGYYTLYSIILLCVFLWIPFVYFYYEEKDEDNSNKCLQVKNALKYTIGFVIVCSALLLIGTFVPLESPPNRNSTQWEKVQYLFEELGSSHGLAALSFSISSLTLIGMLAVITYTAYGMSVLPLNLIKGTRSILYERLENTEDTEEVEHQIDKLKAKCADGRPLSMRDRRNLQDLEAKLQVLRRQGRHLEIAERNCCNKVGSALRPMKILLGVFFILVALLFFVTLFISNLDKALHSAGISTGFIIFGTNLTNPLNELLLALQPVFPLDYVLITIITMYFVFTSMAGIRNMGIWFFWIRLYKIRPQRTRPQALLFLCMILLLIVLHTSYMIYSLAPQYVMYGSQKYLLQTPLPTADPSQGNHTAAITKICDADAPEVSSRTAIMKGLFLLLPLSCDLNINTVPLSLVAQFIDAISLSEEPAKAFAGPPPCAESKRNSSPHHQAVSSSTSRKEHCRLPPSKVTLVSGWMKKSEYLRRINEFDLETVHDDMLVPSQTQIMPVDL</sequence>
<dbReference type="GO" id="GO:0061462">
    <property type="term" value="P:protein localization to lysosome"/>
    <property type="evidence" value="ECO:0007669"/>
    <property type="project" value="TreeGrafter"/>
</dbReference>
<evidence type="ECO:0000256" key="12">
    <source>
        <dbReference type="SAM" id="Coils"/>
    </source>
</evidence>
<evidence type="ECO:0000256" key="8">
    <source>
        <dbReference type="ARBA" id="ARBA00023228"/>
    </source>
</evidence>
<accession>A0A9J8C668</accession>
<evidence type="ECO:0000313" key="15">
    <source>
        <dbReference type="Ensembl" id="ENSCCRP00000160825.1"/>
    </source>
</evidence>
<keyword evidence="9" id="KW-0170">Cobalt</keyword>
<feature type="coiled-coil region" evidence="12">
    <location>
        <begin position="276"/>
        <end position="303"/>
    </location>
</feature>
<keyword evidence="3" id="KW-0813">Transport</keyword>
<evidence type="ECO:0000256" key="3">
    <source>
        <dbReference type="ARBA" id="ARBA00022448"/>
    </source>
</evidence>
<evidence type="ECO:0000256" key="5">
    <source>
        <dbReference type="ARBA" id="ARBA00022692"/>
    </source>
</evidence>
<feature type="transmembrane region" description="Helical" evidence="14">
    <location>
        <begin position="423"/>
        <end position="443"/>
    </location>
</feature>
<feature type="transmembrane region" description="Helical" evidence="14">
    <location>
        <begin position="381"/>
        <end position="411"/>
    </location>
</feature>
<evidence type="ECO:0000256" key="9">
    <source>
        <dbReference type="ARBA" id="ARBA00023285"/>
    </source>
</evidence>
<keyword evidence="5 14" id="KW-0812">Transmembrane</keyword>
<evidence type="ECO:0000256" key="14">
    <source>
        <dbReference type="SAM" id="Phobius"/>
    </source>
</evidence>
<evidence type="ECO:0000256" key="1">
    <source>
        <dbReference type="ARBA" id="ARBA00004155"/>
    </source>
</evidence>